<reference evidence="3" key="1">
    <citation type="journal article" date="2023" name="Mol. Biol. Evol.">
        <title>Third-Generation Sequencing Reveals the Adaptive Role of the Epigenome in Three Deep-Sea Polychaetes.</title>
        <authorList>
            <person name="Perez M."/>
            <person name="Aroh O."/>
            <person name="Sun Y."/>
            <person name="Lan Y."/>
            <person name="Juniper S.K."/>
            <person name="Young C.R."/>
            <person name="Angers B."/>
            <person name="Qian P.Y."/>
        </authorList>
    </citation>
    <scope>NUCLEOTIDE SEQUENCE</scope>
    <source>
        <strain evidence="3">R07B-5</strain>
    </source>
</reference>
<dbReference type="EMBL" id="JAODUO010000358">
    <property type="protein sequence ID" value="KAK2182337.1"/>
    <property type="molecule type" value="Genomic_DNA"/>
</dbReference>
<comment type="caution">
    <text evidence="3">The sequence shown here is derived from an EMBL/GenBank/DDBJ whole genome shotgun (WGS) entry which is preliminary data.</text>
</comment>
<dbReference type="PANTHER" id="PTHR15034:SF5">
    <property type="entry name" value="DEATH DOMAIN-CONTAINING PROTEIN CRADD"/>
    <property type="match status" value="1"/>
</dbReference>
<dbReference type="CDD" id="cd01671">
    <property type="entry name" value="CARD"/>
    <property type="match status" value="1"/>
</dbReference>
<keyword evidence="4" id="KW-1185">Reference proteome</keyword>
<organism evidence="3 4">
    <name type="scientific">Ridgeia piscesae</name>
    <name type="common">Tubeworm</name>
    <dbReference type="NCBI Taxonomy" id="27915"/>
    <lineage>
        <taxon>Eukaryota</taxon>
        <taxon>Metazoa</taxon>
        <taxon>Spiralia</taxon>
        <taxon>Lophotrochozoa</taxon>
        <taxon>Annelida</taxon>
        <taxon>Polychaeta</taxon>
        <taxon>Sedentaria</taxon>
        <taxon>Canalipalpata</taxon>
        <taxon>Sabellida</taxon>
        <taxon>Siboglinidae</taxon>
        <taxon>Ridgeia</taxon>
    </lineage>
</organism>
<feature type="compositionally biased region" description="Low complexity" evidence="2">
    <location>
        <begin position="467"/>
        <end position="480"/>
    </location>
</feature>
<proteinExistence type="predicted"/>
<evidence type="ECO:0008006" key="5">
    <source>
        <dbReference type="Google" id="ProtNLM"/>
    </source>
</evidence>
<evidence type="ECO:0000313" key="4">
    <source>
        <dbReference type="Proteomes" id="UP001209878"/>
    </source>
</evidence>
<feature type="compositionally biased region" description="Low complexity" evidence="2">
    <location>
        <begin position="24"/>
        <end position="37"/>
    </location>
</feature>
<evidence type="ECO:0000313" key="3">
    <source>
        <dbReference type="EMBL" id="KAK2182337.1"/>
    </source>
</evidence>
<dbReference type="AlphaFoldDB" id="A0AAD9L341"/>
<feature type="region of interest" description="Disordered" evidence="2">
    <location>
        <begin position="1"/>
        <end position="49"/>
    </location>
</feature>
<feature type="region of interest" description="Disordered" evidence="2">
    <location>
        <begin position="453"/>
        <end position="511"/>
    </location>
</feature>
<dbReference type="Proteomes" id="UP001209878">
    <property type="component" value="Unassembled WGS sequence"/>
</dbReference>
<dbReference type="PANTHER" id="PTHR15034">
    <property type="entry name" value="DEATH DOMAIN-CONTAINING PROTEIN CRADD"/>
    <property type="match status" value="1"/>
</dbReference>
<gene>
    <name evidence="3" type="ORF">NP493_358g03015</name>
</gene>
<dbReference type="InterPro" id="IPR037939">
    <property type="entry name" value="CRADD"/>
</dbReference>
<dbReference type="GO" id="GO:0002020">
    <property type="term" value="F:protease binding"/>
    <property type="evidence" value="ECO:0007669"/>
    <property type="project" value="InterPro"/>
</dbReference>
<dbReference type="SUPFAM" id="SSF47986">
    <property type="entry name" value="DEATH domain"/>
    <property type="match status" value="1"/>
</dbReference>
<accession>A0AAD9L341</accession>
<dbReference type="GO" id="GO:0070513">
    <property type="term" value="F:death domain binding"/>
    <property type="evidence" value="ECO:0007669"/>
    <property type="project" value="InterPro"/>
</dbReference>
<feature type="coiled-coil region" evidence="1">
    <location>
        <begin position="216"/>
        <end position="243"/>
    </location>
</feature>
<protein>
    <recommendedName>
        <fullName evidence="5">CARD domain-containing protein</fullName>
    </recommendedName>
</protein>
<sequence length="543" mass="60895">MSAVFHVAGPPHDLAPTDVRPHRTSTSSSAVSLPSLSGGDETLRPTKNKSRHARVLENNRTLLTNNIVWSSKFHERLSELAILPPTMLAEVKAISKRVDRNVALVTHLHRLGPRSFNKFCDLLHVTGHVFLADHLREEVAPNGKSVGSCEDITRKLPVLQSALSLFDQHQLAEHIKDKVNEALTKNVWRAETEAKSRLSQQRNQLLQEDIDRARTLRDKDGQIERLRETVSELRETTEQQKTALVGIQKDQYAARCRHATEIQRLTRAYQATERCNARELGRVTMFDTQVKALNAKIAKHLGVADATPSTKAVYLGSDNVKISRLEENVSRLLRRLESLQTLTDTTRQRGSEDRQELLDVMQLPRSTGNIRVACCRIMSKIYVAIQALQKDVDKMTSELGVDSSMSLHLTTVACDKTAERIHVAIAAVRNDLAHIHRRISEDGVTKATVKRRHKISVGSSTTGYTMSPLSPKTPLPTSSPRWPLQHSKPSQLSPLRDPQQTGDMDNRRFFGDDWNRTLAPVGLARDVSRQKGSQRRQGTFLAS</sequence>
<dbReference type="Gene3D" id="1.10.533.10">
    <property type="entry name" value="Death Domain, Fas"/>
    <property type="match status" value="1"/>
</dbReference>
<keyword evidence="1" id="KW-0175">Coiled coil</keyword>
<dbReference type="InterPro" id="IPR011029">
    <property type="entry name" value="DEATH-like_dom_sf"/>
</dbReference>
<evidence type="ECO:0000256" key="1">
    <source>
        <dbReference type="SAM" id="Coils"/>
    </source>
</evidence>
<name>A0AAD9L341_RIDPI</name>
<feature type="compositionally biased region" description="Polar residues" evidence="2">
    <location>
        <begin position="487"/>
        <end position="503"/>
    </location>
</feature>
<evidence type="ECO:0000256" key="2">
    <source>
        <dbReference type="SAM" id="MobiDB-lite"/>
    </source>
</evidence>